<evidence type="ECO:0000313" key="12">
    <source>
        <dbReference type="Proteomes" id="UP000249723"/>
    </source>
</evidence>
<keyword evidence="3" id="KW-0507">mRNA processing</keyword>
<keyword evidence="6" id="KW-0508">mRNA splicing</keyword>
<evidence type="ECO:0000256" key="5">
    <source>
        <dbReference type="ARBA" id="ARBA00023054"/>
    </source>
</evidence>
<accession>A0A2X0KZ47</accession>
<feature type="region of interest" description="Disordered" evidence="9">
    <location>
        <begin position="158"/>
        <end position="419"/>
    </location>
</feature>
<evidence type="ECO:0000256" key="4">
    <source>
        <dbReference type="ARBA" id="ARBA00022728"/>
    </source>
</evidence>
<feature type="compositionally biased region" description="Basic and acidic residues" evidence="9">
    <location>
        <begin position="329"/>
        <end position="376"/>
    </location>
</feature>
<dbReference type="GO" id="GO:0000398">
    <property type="term" value="P:mRNA splicing, via spliceosome"/>
    <property type="evidence" value="ECO:0007669"/>
    <property type="project" value="TreeGrafter"/>
</dbReference>
<dbReference type="STRING" id="289078.A0A2X0KZ47"/>
<evidence type="ECO:0000259" key="10">
    <source>
        <dbReference type="SMART" id="SM01083"/>
    </source>
</evidence>
<evidence type="ECO:0000256" key="3">
    <source>
        <dbReference type="ARBA" id="ARBA00022664"/>
    </source>
</evidence>
<keyword evidence="12" id="KW-1185">Reference proteome</keyword>
<name>A0A2X0KZ47_9BASI</name>
<feature type="compositionally biased region" description="Basic and acidic residues" evidence="9">
    <location>
        <begin position="180"/>
        <end position="212"/>
    </location>
</feature>
<keyword evidence="5 8" id="KW-0175">Coiled coil</keyword>
<dbReference type="PANTHER" id="PTHR16196:SF0">
    <property type="entry name" value="PRE-MRNA-SPLICING FACTOR CWC25 HOMOLOG"/>
    <property type="match status" value="1"/>
</dbReference>
<feature type="compositionally biased region" description="Basic and acidic residues" evidence="9">
    <location>
        <begin position="162"/>
        <end position="172"/>
    </location>
</feature>
<feature type="coiled-coil region" evidence="8">
    <location>
        <begin position="23"/>
        <end position="59"/>
    </location>
</feature>
<dbReference type="Pfam" id="PF12542">
    <property type="entry name" value="CWC25"/>
    <property type="match status" value="1"/>
</dbReference>
<dbReference type="PANTHER" id="PTHR16196">
    <property type="entry name" value="CELL CYCLE CONTROL PROTEIN CWF25"/>
    <property type="match status" value="1"/>
</dbReference>
<feature type="compositionally biased region" description="Basic and acidic residues" evidence="9">
    <location>
        <begin position="447"/>
        <end position="468"/>
    </location>
</feature>
<dbReference type="InterPro" id="IPR022209">
    <property type="entry name" value="CWC25"/>
</dbReference>
<dbReference type="OrthoDB" id="21123at2759"/>
<feature type="region of interest" description="Disordered" evidence="9">
    <location>
        <begin position="111"/>
        <end position="130"/>
    </location>
</feature>
<dbReference type="InterPro" id="IPR051376">
    <property type="entry name" value="CWC25_splicing_factor"/>
</dbReference>
<comment type="subcellular location">
    <subcellularLocation>
        <location evidence="1">Nucleus</location>
    </subcellularLocation>
</comment>
<dbReference type="Proteomes" id="UP000249723">
    <property type="component" value="Unassembled WGS sequence"/>
</dbReference>
<evidence type="ECO:0000256" key="1">
    <source>
        <dbReference type="ARBA" id="ARBA00004123"/>
    </source>
</evidence>
<evidence type="ECO:0000256" key="7">
    <source>
        <dbReference type="ARBA" id="ARBA00023242"/>
    </source>
</evidence>
<evidence type="ECO:0000256" key="9">
    <source>
        <dbReference type="SAM" id="MobiDB-lite"/>
    </source>
</evidence>
<reference evidence="12" key="1">
    <citation type="submission" date="2016-10" db="EMBL/GenBank/DDBJ databases">
        <authorList>
            <person name="Jeantristanb JTB J.-T."/>
            <person name="Ricardo R."/>
        </authorList>
    </citation>
    <scope>NUCLEOTIDE SEQUENCE [LARGE SCALE GENOMIC DNA]</scope>
</reference>
<dbReference type="SMART" id="SM01083">
    <property type="entry name" value="Cir_N"/>
    <property type="match status" value="1"/>
</dbReference>
<feature type="region of interest" description="Disordered" evidence="9">
    <location>
        <begin position="436"/>
        <end position="476"/>
    </location>
</feature>
<comment type="similarity">
    <text evidence="2">Belongs to the CWC25 family.</text>
</comment>
<evidence type="ECO:0000256" key="8">
    <source>
        <dbReference type="SAM" id="Coils"/>
    </source>
</evidence>
<evidence type="ECO:0000313" key="11">
    <source>
        <dbReference type="EMBL" id="SDA02235.1"/>
    </source>
</evidence>
<feature type="compositionally biased region" description="Basic and acidic residues" evidence="9">
    <location>
        <begin position="223"/>
        <end position="239"/>
    </location>
</feature>
<feature type="compositionally biased region" description="Basic and acidic residues" evidence="9">
    <location>
        <begin position="264"/>
        <end position="301"/>
    </location>
</feature>
<dbReference type="Pfam" id="PF10197">
    <property type="entry name" value="Cir_N"/>
    <property type="match status" value="1"/>
</dbReference>
<keyword evidence="7" id="KW-0539">Nucleus</keyword>
<keyword evidence="4" id="KW-0747">Spliceosome</keyword>
<dbReference type="AlphaFoldDB" id="A0A2X0KZ47"/>
<dbReference type="EMBL" id="FMWP01000125">
    <property type="protein sequence ID" value="SDA02235.1"/>
    <property type="molecule type" value="Genomic_DNA"/>
</dbReference>
<dbReference type="InterPro" id="IPR019339">
    <property type="entry name" value="CIR_N_dom"/>
</dbReference>
<dbReference type="GO" id="GO:0005684">
    <property type="term" value="C:U2-type spliceosomal complex"/>
    <property type="evidence" value="ECO:0007669"/>
    <property type="project" value="TreeGrafter"/>
</dbReference>
<evidence type="ECO:0000256" key="2">
    <source>
        <dbReference type="ARBA" id="ARBA00006695"/>
    </source>
</evidence>
<feature type="domain" description="CBF1-interacting co-repressor CIR N-terminal" evidence="10">
    <location>
        <begin position="11"/>
        <end position="47"/>
    </location>
</feature>
<gene>
    <name evidence="11" type="ORF">BZ3500_MVSOF-1268-A1-R1_CHR7-3G09579</name>
</gene>
<organism evidence="11 12">
    <name type="scientific">Microbotryum saponariae</name>
    <dbReference type="NCBI Taxonomy" id="289078"/>
    <lineage>
        <taxon>Eukaryota</taxon>
        <taxon>Fungi</taxon>
        <taxon>Dikarya</taxon>
        <taxon>Basidiomycota</taxon>
        <taxon>Pucciniomycotina</taxon>
        <taxon>Microbotryomycetes</taxon>
        <taxon>Microbotryales</taxon>
        <taxon>Microbotryaceae</taxon>
        <taxon>Microbotryum</taxon>
    </lineage>
</organism>
<sequence length="504" mass="57334">MGGGDLNMKKSWHTGTFANKERVWKHEKSALEERKKLQELQKELEQERAVQELQRLQAEAGGKKRADRVDWMYAAPAEGNGPKAEELEAYLLGKKRVDKLLKGNEEKLMATTSADAPGGSFTALQNANTARDTAAKIREDPLLAIKRQEQLQYEKLLKNPRRLKELRERECGSRTLGTSHGERKSKKDETKEERRARKEGKRLMDEQDEGSRKRTFREGYAGNEHRRGDGGRYRDDTHNGSHSKGQRPNGEGKGPPLSTRHCVRRDDDEGYRDRQRRDEWDRHNVWDRSDDRVGHEERERSNASGYGCGSERPVDCRINMVRPVQSGDRANRDRSPSSGIRRESSPHSRSETRGDRRSLHGDVKPSRMHGGRDIDSRAPSGPHHHDDDHRASRASQTSGRKSAPLWNARGETSSAELEMARKKAVEERLAVMQASAASLSTSRAARVKQEDEADQREHDMEMEKRMKGEGVGPRFLREQEKHVFGGMDLAERMKRSGKTGMVGE</sequence>
<proteinExistence type="inferred from homology"/>
<evidence type="ECO:0000256" key="6">
    <source>
        <dbReference type="ARBA" id="ARBA00023187"/>
    </source>
</evidence>
<protein>
    <submittedName>
        <fullName evidence="11">BZ3500_MvSof-1268-A1-R1_Chr7-3g09579 protein</fullName>
    </submittedName>
</protein>